<dbReference type="RefSeq" id="WP_121217163.1">
    <property type="nucleotide sequence ID" value="NZ_JBIUBA010000046.1"/>
</dbReference>
<protein>
    <submittedName>
        <fullName evidence="2">Uncharacterized protein</fullName>
    </submittedName>
</protein>
<dbReference type="Proteomes" id="UP000272729">
    <property type="component" value="Unassembled WGS sequence"/>
</dbReference>
<proteinExistence type="predicted"/>
<keyword evidence="3" id="KW-1185">Reference proteome</keyword>
<organism evidence="2 3">
    <name type="scientific">Saccharothrix variisporea</name>
    <dbReference type="NCBI Taxonomy" id="543527"/>
    <lineage>
        <taxon>Bacteria</taxon>
        <taxon>Bacillati</taxon>
        <taxon>Actinomycetota</taxon>
        <taxon>Actinomycetes</taxon>
        <taxon>Pseudonocardiales</taxon>
        <taxon>Pseudonocardiaceae</taxon>
        <taxon>Saccharothrix</taxon>
    </lineage>
</organism>
<sequence length="99" mass="10546">MTSYLRAKTGFMVPAPSGQTRGAVIKGGQVVRADDPVVEGREALFVPVDDGIEQATRAPGEKRLLQRTDRSTVVIAAADKPKRQRAARRDDQAGTAADG</sequence>
<dbReference type="EMBL" id="RBXR01000001">
    <property type="protein sequence ID" value="RKT67107.1"/>
    <property type="molecule type" value="Genomic_DNA"/>
</dbReference>
<gene>
    <name evidence="2" type="ORF">DFJ66_0275</name>
</gene>
<evidence type="ECO:0000313" key="3">
    <source>
        <dbReference type="Proteomes" id="UP000272729"/>
    </source>
</evidence>
<feature type="region of interest" description="Disordered" evidence="1">
    <location>
        <begin position="78"/>
        <end position="99"/>
    </location>
</feature>
<comment type="caution">
    <text evidence="2">The sequence shown here is derived from an EMBL/GenBank/DDBJ whole genome shotgun (WGS) entry which is preliminary data.</text>
</comment>
<dbReference type="AlphaFoldDB" id="A0A495WZN8"/>
<name>A0A495WZN8_9PSEU</name>
<evidence type="ECO:0000256" key="1">
    <source>
        <dbReference type="SAM" id="MobiDB-lite"/>
    </source>
</evidence>
<reference evidence="2 3" key="1">
    <citation type="submission" date="2018-10" db="EMBL/GenBank/DDBJ databases">
        <title>Sequencing the genomes of 1000 actinobacteria strains.</title>
        <authorList>
            <person name="Klenk H.-P."/>
        </authorList>
    </citation>
    <scope>NUCLEOTIDE SEQUENCE [LARGE SCALE GENOMIC DNA]</scope>
    <source>
        <strain evidence="2 3">DSM 43911</strain>
    </source>
</reference>
<evidence type="ECO:0000313" key="2">
    <source>
        <dbReference type="EMBL" id="RKT67107.1"/>
    </source>
</evidence>
<accession>A0A495WZN8</accession>